<dbReference type="AlphaFoldDB" id="A0A0A1DUH9"/>
<feature type="region of interest" description="Disordered" evidence="1">
    <location>
        <begin position="26"/>
        <end position="65"/>
    </location>
</feature>
<dbReference type="Proteomes" id="UP000030300">
    <property type="component" value="Chromosome"/>
</dbReference>
<dbReference type="eggNOG" id="ENOG5032STH">
    <property type="taxonomic scope" value="Bacteria"/>
</dbReference>
<proteinExistence type="predicted"/>
<feature type="compositionally biased region" description="Low complexity" evidence="1">
    <location>
        <begin position="26"/>
        <end position="53"/>
    </location>
</feature>
<evidence type="ECO:0000313" key="3">
    <source>
        <dbReference type="EMBL" id="AIY19050.1"/>
    </source>
</evidence>
<evidence type="ECO:0000256" key="2">
    <source>
        <dbReference type="SAM" id="SignalP"/>
    </source>
</evidence>
<dbReference type="OrthoDB" id="3790995at2"/>
<feature type="chain" id="PRO_5043937955" evidence="2">
    <location>
        <begin position="20"/>
        <end position="315"/>
    </location>
</feature>
<keyword evidence="2" id="KW-0732">Signal</keyword>
<name>A0A0A1DUH9_NOCSI</name>
<accession>A0A0A1DUH9</accession>
<dbReference type="EMBL" id="CP009896">
    <property type="protein sequence ID" value="AIY19050.1"/>
    <property type="molecule type" value="Genomic_DNA"/>
</dbReference>
<dbReference type="KEGG" id="psim:KR76_23800"/>
<dbReference type="RefSeq" id="WP_038681900.1">
    <property type="nucleotide sequence ID" value="NZ_BJMC01000015.1"/>
</dbReference>
<keyword evidence="4" id="KW-1185">Reference proteome</keyword>
<sequence length="315" mass="32657">MRPLAVPALLLTVVLTGCGTEVPTAGRAPAAAPGATTSPAATATTTAGPTAGPTPGGGPGITAPPPFRVRYGARELVLHPHTYCYGGGCVDGVVTEPPEVGSAAELLVHVPVRRFRLEVSLTEVRPGRQGRRSCTGRQMTAPADDLGGGWYRIRPFGPAATYDVGLFATGRGDMFAQVRWTTPAAGPMPTPAAQLALIADHDGRPDSYGLELSVSGLDRTPRRATAQVEVTAGNGRRTTITAQRRRGSCVGDLWFGAPDEVARAAARLGGFPFTTRVTLVLDGVRHVATAVYPDDEVAGNEPSVPLAFTPPLPGL</sequence>
<feature type="signal peptide" evidence="2">
    <location>
        <begin position="1"/>
        <end position="19"/>
    </location>
</feature>
<dbReference type="HOGENOM" id="CLU_926981_0_0_11"/>
<dbReference type="STRING" id="2045.KR76_23800"/>
<gene>
    <name evidence="3" type="ORF">KR76_23800</name>
</gene>
<protein>
    <submittedName>
        <fullName evidence="3">Uncharacterized protein</fullName>
    </submittedName>
</protein>
<reference evidence="3 4" key="1">
    <citation type="journal article" date="2015" name="Genome Announc.">
        <title>Complete Genome Sequence of Steroid-Transforming Nocardioides simplex VKM Ac-2033D.</title>
        <authorList>
            <person name="Shtratnikova V.Y."/>
            <person name="Schelkunov M.I."/>
            <person name="Pekov Y.A."/>
            <person name="Fokina V.V."/>
            <person name="Logacheva M.D."/>
            <person name="Sokolov S.L."/>
            <person name="Bragin E.Y."/>
            <person name="Ashapkin V.V."/>
            <person name="Donova M.V."/>
        </authorList>
    </citation>
    <scope>NUCLEOTIDE SEQUENCE [LARGE SCALE GENOMIC DNA]</scope>
    <source>
        <strain evidence="3 4">VKM Ac-2033D</strain>
    </source>
</reference>
<dbReference type="GeneID" id="96611794"/>
<evidence type="ECO:0000256" key="1">
    <source>
        <dbReference type="SAM" id="MobiDB-lite"/>
    </source>
</evidence>
<evidence type="ECO:0000313" key="4">
    <source>
        <dbReference type="Proteomes" id="UP000030300"/>
    </source>
</evidence>
<organism evidence="3 4">
    <name type="scientific">Nocardioides simplex</name>
    <name type="common">Arthrobacter simplex</name>
    <dbReference type="NCBI Taxonomy" id="2045"/>
    <lineage>
        <taxon>Bacteria</taxon>
        <taxon>Bacillati</taxon>
        <taxon>Actinomycetota</taxon>
        <taxon>Actinomycetes</taxon>
        <taxon>Propionibacteriales</taxon>
        <taxon>Nocardioidaceae</taxon>
        <taxon>Pimelobacter</taxon>
    </lineage>
</organism>
<dbReference type="PROSITE" id="PS51257">
    <property type="entry name" value="PROKAR_LIPOPROTEIN"/>
    <property type="match status" value="1"/>
</dbReference>